<organism evidence="1 2">
    <name type="scientific">Rotaria sordida</name>
    <dbReference type="NCBI Taxonomy" id="392033"/>
    <lineage>
        <taxon>Eukaryota</taxon>
        <taxon>Metazoa</taxon>
        <taxon>Spiralia</taxon>
        <taxon>Gnathifera</taxon>
        <taxon>Rotifera</taxon>
        <taxon>Eurotatoria</taxon>
        <taxon>Bdelloidea</taxon>
        <taxon>Philodinida</taxon>
        <taxon>Philodinidae</taxon>
        <taxon>Rotaria</taxon>
    </lineage>
</organism>
<proteinExistence type="predicted"/>
<protein>
    <submittedName>
        <fullName evidence="1">Uncharacterized protein</fullName>
    </submittedName>
</protein>
<dbReference type="AlphaFoldDB" id="A0A815T3B5"/>
<comment type="caution">
    <text evidence="1">The sequence shown here is derived from an EMBL/GenBank/DDBJ whole genome shotgun (WGS) entry which is preliminary data.</text>
</comment>
<evidence type="ECO:0000313" key="1">
    <source>
        <dbReference type="EMBL" id="CAF1497755.1"/>
    </source>
</evidence>
<reference evidence="1" key="1">
    <citation type="submission" date="2021-02" db="EMBL/GenBank/DDBJ databases">
        <authorList>
            <person name="Nowell W R."/>
        </authorList>
    </citation>
    <scope>NUCLEOTIDE SEQUENCE</scope>
</reference>
<dbReference type="EMBL" id="CAJNOT010006890">
    <property type="protein sequence ID" value="CAF1497755.1"/>
    <property type="molecule type" value="Genomic_DNA"/>
</dbReference>
<accession>A0A815T3B5</accession>
<name>A0A815T3B5_9BILA</name>
<gene>
    <name evidence="1" type="ORF">ZHD862_LOCUS37305</name>
</gene>
<dbReference type="Proteomes" id="UP000663864">
    <property type="component" value="Unassembled WGS sequence"/>
</dbReference>
<evidence type="ECO:0000313" key="2">
    <source>
        <dbReference type="Proteomes" id="UP000663864"/>
    </source>
</evidence>
<sequence length="377" mass="43374">MRTGAAPENLFWRNFDYANMIDYNLVEIYGPEVTKIFETQAKFLLQDARVLALVTTSSIAYFSNQSTILLDNCNYMRKGLASYSLITTCSGFSKSDTFVEISNACNIIDELEMQFKLQHNDKSNKNLTKYRSKKITKNDSIEETIHICEKVINEFTGPGCIAALANHSNVLGLFDEFDDDSQKTNIFPSKDKFTNTICPEKYVKATADRLTILIRPRLSIIGGSNGVRYHLHTLDSILTEIIRKKLNNIMIVDPMVERFEFISIQSTSTLVANRLQTLPQDSIRVHFLLLFVHMMNGKTFMFNDAAQHLQKNFTDELTARSLRFERHDAWLSARFRKSREYSLRMCAYLSIIKLAHQLAYEFIVREDISTSPDTQEK</sequence>